<keyword evidence="15" id="KW-0460">Magnesium</keyword>
<protein>
    <recommendedName>
        <fullName evidence="4">Ribonuclease G</fullName>
    </recommendedName>
</protein>
<feature type="compositionally biased region" description="Basic residues" evidence="19">
    <location>
        <begin position="600"/>
        <end position="614"/>
    </location>
</feature>
<evidence type="ECO:0000256" key="11">
    <source>
        <dbReference type="ARBA" id="ARBA00022723"/>
    </source>
</evidence>
<evidence type="ECO:0000256" key="15">
    <source>
        <dbReference type="ARBA" id="ARBA00022842"/>
    </source>
</evidence>
<evidence type="ECO:0000313" key="22">
    <source>
        <dbReference type="Proteomes" id="UP000837675"/>
    </source>
</evidence>
<reference evidence="21" key="1">
    <citation type="submission" date="2021-06" db="EMBL/GenBank/DDBJ databases">
        <authorList>
            <person name="Nardi T."/>
            <person name="Nardi T."/>
        </authorList>
    </citation>
    <scope>NUCLEOTIDE SEQUENCE</scope>
</reference>
<comment type="caution">
    <text evidence="21">The sequence shown here is derived from an EMBL/GenBank/DDBJ whole genome shotgun (WGS) entry which is preliminary data.</text>
</comment>
<dbReference type="SMART" id="SM00316">
    <property type="entry name" value="S1"/>
    <property type="match status" value="1"/>
</dbReference>
<evidence type="ECO:0000256" key="18">
    <source>
        <dbReference type="ARBA" id="ARBA00023436"/>
    </source>
</evidence>
<evidence type="ECO:0000256" key="4">
    <source>
        <dbReference type="ARBA" id="ARBA00017719"/>
    </source>
</evidence>
<gene>
    <name evidence="21" type="ORF">MHYMCMPASI_00442</name>
</gene>
<evidence type="ECO:0000256" key="10">
    <source>
        <dbReference type="ARBA" id="ARBA00022722"/>
    </source>
</evidence>
<keyword evidence="6" id="KW-0963">Cytoplasm</keyword>
<dbReference type="GO" id="GO:0019843">
    <property type="term" value="F:rRNA binding"/>
    <property type="evidence" value="ECO:0007669"/>
    <property type="project" value="UniProtKB-KW"/>
</dbReference>
<keyword evidence="13" id="KW-0255">Endonuclease</keyword>
<dbReference type="PROSITE" id="PS50126">
    <property type="entry name" value="S1"/>
    <property type="match status" value="1"/>
</dbReference>
<dbReference type="Gene3D" id="2.40.50.140">
    <property type="entry name" value="Nucleic acid-binding proteins"/>
    <property type="match status" value="1"/>
</dbReference>
<evidence type="ECO:0000256" key="3">
    <source>
        <dbReference type="ARBA" id="ARBA00005663"/>
    </source>
</evidence>
<dbReference type="Gene3D" id="3.40.1260.20">
    <property type="entry name" value="Ribonuclease E, catalytic domain"/>
    <property type="match status" value="1"/>
</dbReference>
<evidence type="ECO:0000256" key="1">
    <source>
        <dbReference type="ARBA" id="ARBA00001946"/>
    </source>
</evidence>
<organism evidence="21 22">
    <name type="scientific">Hyalomma marginatum</name>
    <dbReference type="NCBI Taxonomy" id="34627"/>
    <lineage>
        <taxon>Eukaryota</taxon>
        <taxon>Metazoa</taxon>
        <taxon>Ecdysozoa</taxon>
        <taxon>Arthropoda</taxon>
        <taxon>Chelicerata</taxon>
        <taxon>Arachnida</taxon>
        <taxon>Acari</taxon>
        <taxon>Parasitiformes</taxon>
        <taxon>Ixodida</taxon>
        <taxon>Ixodoidea</taxon>
        <taxon>Ixodidae</taxon>
        <taxon>Hyalomminae</taxon>
        <taxon>Hyalomma</taxon>
    </lineage>
</organism>
<keyword evidence="14" id="KW-0378">Hydrolase</keyword>
<dbReference type="GO" id="GO:0006364">
    <property type="term" value="P:rRNA processing"/>
    <property type="evidence" value="ECO:0007669"/>
    <property type="project" value="UniProtKB-KW"/>
</dbReference>
<keyword evidence="5" id="KW-1003">Cell membrane</keyword>
<feature type="domain" description="S1 motif" evidence="20">
    <location>
        <begin position="40"/>
        <end position="74"/>
    </location>
</feature>
<evidence type="ECO:0000256" key="9">
    <source>
        <dbReference type="ARBA" id="ARBA00022694"/>
    </source>
</evidence>
<dbReference type="EMBL" id="CAJVAF010000192">
    <property type="protein sequence ID" value="CAG7591464.1"/>
    <property type="molecule type" value="Genomic_DNA"/>
</dbReference>
<dbReference type="InterPro" id="IPR003029">
    <property type="entry name" value="S1_domain"/>
</dbReference>
<evidence type="ECO:0000256" key="16">
    <source>
        <dbReference type="ARBA" id="ARBA00022884"/>
    </source>
</evidence>
<keyword evidence="9" id="KW-0819">tRNA processing</keyword>
<dbReference type="InterPro" id="IPR004659">
    <property type="entry name" value="RNase_E/G"/>
</dbReference>
<dbReference type="GO" id="GO:0005737">
    <property type="term" value="C:cytoplasm"/>
    <property type="evidence" value="ECO:0007669"/>
    <property type="project" value="UniProtKB-SubCell"/>
</dbReference>
<dbReference type="PANTHER" id="PTHR30001:SF1">
    <property type="entry name" value="RIBONUCLEASE E_G-LIKE PROTEIN, CHLOROPLASTIC"/>
    <property type="match status" value="1"/>
</dbReference>
<keyword evidence="10" id="KW-0540">Nuclease</keyword>
<evidence type="ECO:0000256" key="8">
    <source>
        <dbReference type="ARBA" id="ARBA00022552"/>
    </source>
</evidence>
<comment type="subcellular location">
    <subcellularLocation>
        <location evidence="2">Cytoplasm</location>
    </subcellularLocation>
</comment>
<evidence type="ECO:0000256" key="2">
    <source>
        <dbReference type="ARBA" id="ARBA00004496"/>
    </source>
</evidence>
<comment type="function">
    <text evidence="18">Involved in intercistronic processing of primary transcripts from chloroplast operons. The endonucleolytic activity of the enzyme depends on the number of phosphates at the 5' end, is inhibited by structured RNA, and preferentially cleaves A/U-rich sequences.</text>
</comment>
<comment type="cofactor">
    <cofactor evidence="1">
        <name>Mg(2+)</name>
        <dbReference type="ChEBI" id="CHEBI:18420"/>
    </cofactor>
</comment>
<comment type="similarity">
    <text evidence="3">Belongs to the RNase E/G family. RNase G subfamily.</text>
</comment>
<sequence length="657" mass="74237">MAKRILIDAAHEEEIRLVLTENNIIKAFDYHNKDRNSIKGNVYLAKVTRVEPSLQAAFVEYGGNKQGFLPLAEIHPDYYQIPKNDKEAILESMAQAKQEAQSSGLDDIDEDAKGDEEEVSRPLFYKKYKIQEVIRKDQALLVQVTKEERGNKGAALSTYISLAGRYCVLLPNSGNVGGVSRKIDDAEERKRLKAVVQELSEHLEISNSVIVRTAGGYKTKTELKRDLSYLSRLWNNIRSHTLSSVAPAFIHEEGDIIKKAIRDLYDSDIDEIIVSGLKAYENAKDFTKLLLPRHVDKVKLHQAVTPIFSKYGIEEQLGKLYDHNVQLSSGGYIVINQTEALVAIDVNSGKSTGERSIENTALKNNLEAAKEVARQLRLRDLSGLIVIDFIDMAEAKNRKEVEKALKDALSHDKARTQIGKISEFGILEMSRQRLRQSFSETYMLPCNHCAGRGRIRPENVTAIAIIRAIENEVAKGIYNEFKVSCSQELVLYLLNQKCNDIANIEQDRGIKLSFAIDKDAGADSFFLEGVKRASESKKTALSAIDFEPYRIDNNEKEQTSKVTEESTKATKASQKKKFKTQPTVENKTELDKIEEPKVNKNPKRRKRFRSRSRNGLKTFEDIEPNDEVAIDEVRESGSVEDSKNNSLLKEIWKKIVD</sequence>
<evidence type="ECO:0000256" key="5">
    <source>
        <dbReference type="ARBA" id="ARBA00022475"/>
    </source>
</evidence>
<keyword evidence="22" id="KW-1185">Reference proteome</keyword>
<dbReference type="CDD" id="cd04453">
    <property type="entry name" value="S1_RNase_E"/>
    <property type="match status" value="1"/>
</dbReference>
<keyword evidence="8" id="KW-0698">rRNA processing</keyword>
<dbReference type="Pfam" id="PF00575">
    <property type="entry name" value="S1"/>
    <property type="match status" value="1"/>
</dbReference>
<dbReference type="GO" id="GO:0046872">
    <property type="term" value="F:metal ion binding"/>
    <property type="evidence" value="ECO:0007669"/>
    <property type="project" value="UniProtKB-KW"/>
</dbReference>
<dbReference type="NCBIfam" id="TIGR00757">
    <property type="entry name" value="RNaseEG"/>
    <property type="match status" value="1"/>
</dbReference>
<keyword evidence="16" id="KW-0694">RNA-binding</keyword>
<name>A0A8S4C256_9ACAR</name>
<accession>A0A8S4C256</accession>
<dbReference type="GO" id="GO:0016787">
    <property type="term" value="F:hydrolase activity"/>
    <property type="evidence" value="ECO:0007669"/>
    <property type="project" value="UniProtKB-KW"/>
</dbReference>
<evidence type="ECO:0000256" key="6">
    <source>
        <dbReference type="ARBA" id="ARBA00022490"/>
    </source>
</evidence>
<dbReference type="GO" id="GO:0004519">
    <property type="term" value="F:endonuclease activity"/>
    <property type="evidence" value="ECO:0007669"/>
    <property type="project" value="UniProtKB-KW"/>
</dbReference>
<dbReference type="Pfam" id="PF10150">
    <property type="entry name" value="RNase_E_G"/>
    <property type="match status" value="1"/>
</dbReference>
<dbReference type="AlphaFoldDB" id="A0A8S4C256"/>
<dbReference type="InterPro" id="IPR019307">
    <property type="entry name" value="RNA-bd_AU-1/RNase_E/G"/>
</dbReference>
<keyword evidence="17" id="KW-0472">Membrane</keyword>
<keyword evidence="7" id="KW-0997">Cell inner membrane</keyword>
<evidence type="ECO:0000259" key="20">
    <source>
        <dbReference type="PROSITE" id="PS50126"/>
    </source>
</evidence>
<keyword evidence="11" id="KW-0479">Metal-binding</keyword>
<feature type="compositionally biased region" description="Basic and acidic residues" evidence="19">
    <location>
        <begin position="555"/>
        <end position="568"/>
    </location>
</feature>
<dbReference type="Pfam" id="PF20833">
    <property type="entry name" value="RNase_E_G_Thio"/>
    <property type="match status" value="1"/>
</dbReference>
<dbReference type="InterPro" id="IPR048583">
    <property type="entry name" value="RNase_E_G_thioredoxin-like"/>
</dbReference>
<evidence type="ECO:0000256" key="13">
    <source>
        <dbReference type="ARBA" id="ARBA00022759"/>
    </source>
</evidence>
<evidence type="ECO:0000256" key="19">
    <source>
        <dbReference type="SAM" id="MobiDB-lite"/>
    </source>
</evidence>
<dbReference type="GO" id="GO:0004540">
    <property type="term" value="F:RNA nuclease activity"/>
    <property type="evidence" value="ECO:0007669"/>
    <property type="project" value="InterPro"/>
</dbReference>
<evidence type="ECO:0000256" key="17">
    <source>
        <dbReference type="ARBA" id="ARBA00023136"/>
    </source>
</evidence>
<evidence type="ECO:0000256" key="14">
    <source>
        <dbReference type="ARBA" id="ARBA00022801"/>
    </source>
</evidence>
<evidence type="ECO:0000256" key="7">
    <source>
        <dbReference type="ARBA" id="ARBA00022519"/>
    </source>
</evidence>
<keyword evidence="12" id="KW-0699">rRNA-binding</keyword>
<dbReference type="PANTHER" id="PTHR30001">
    <property type="entry name" value="RIBONUCLEASE"/>
    <property type="match status" value="1"/>
</dbReference>
<evidence type="ECO:0000313" key="21">
    <source>
        <dbReference type="EMBL" id="CAG7591464.1"/>
    </source>
</evidence>
<proteinExistence type="inferred from homology"/>
<feature type="region of interest" description="Disordered" evidence="19">
    <location>
        <begin position="555"/>
        <end position="620"/>
    </location>
</feature>
<dbReference type="GO" id="GO:0008033">
    <property type="term" value="P:tRNA processing"/>
    <property type="evidence" value="ECO:0007669"/>
    <property type="project" value="UniProtKB-KW"/>
</dbReference>
<evidence type="ECO:0000256" key="12">
    <source>
        <dbReference type="ARBA" id="ARBA00022730"/>
    </source>
</evidence>
<dbReference type="InterPro" id="IPR012340">
    <property type="entry name" value="NA-bd_OB-fold"/>
</dbReference>
<feature type="compositionally biased region" description="Basic and acidic residues" evidence="19">
    <location>
        <begin position="586"/>
        <end position="598"/>
    </location>
</feature>
<dbReference type="Proteomes" id="UP000837675">
    <property type="component" value="Unassembled WGS sequence"/>
</dbReference>
<dbReference type="SUPFAM" id="SSF50249">
    <property type="entry name" value="Nucleic acid-binding proteins"/>
    <property type="match status" value="1"/>
</dbReference>